<name>A0A7D5R166_9ARCH</name>
<evidence type="ECO:0000313" key="3">
    <source>
        <dbReference type="EMBL" id="QLH02997.1"/>
    </source>
</evidence>
<dbReference type="KEGG" id="ncl:C5F47_05260"/>
<feature type="transmembrane region" description="Helical" evidence="2">
    <location>
        <begin position="47"/>
        <end position="71"/>
    </location>
</feature>
<gene>
    <name evidence="3" type="ORF">C5F47_05260</name>
</gene>
<feature type="transmembrane region" description="Helical" evidence="2">
    <location>
        <begin position="12"/>
        <end position="32"/>
    </location>
</feature>
<dbReference type="AlphaFoldDB" id="A0A7D5R166"/>
<evidence type="ECO:0008006" key="5">
    <source>
        <dbReference type="Google" id="ProtNLM"/>
    </source>
</evidence>
<reference evidence="3 4" key="1">
    <citation type="submission" date="2018-02" db="EMBL/GenBank/DDBJ databases">
        <title>Complete genome of Nitrosopumilus cobalaminigenes HCA1.</title>
        <authorList>
            <person name="Qin W."/>
            <person name="Zheng Y."/>
            <person name="Stahl D.A."/>
        </authorList>
    </citation>
    <scope>NUCLEOTIDE SEQUENCE [LARGE SCALE GENOMIC DNA]</scope>
    <source>
        <strain evidence="3 4">HCA1</strain>
    </source>
</reference>
<keyword evidence="2" id="KW-0812">Transmembrane</keyword>
<feature type="transmembrane region" description="Helical" evidence="2">
    <location>
        <begin position="102"/>
        <end position="118"/>
    </location>
</feature>
<keyword evidence="2" id="KW-0472">Membrane</keyword>
<dbReference type="EMBL" id="CP026993">
    <property type="protein sequence ID" value="QLH02997.1"/>
    <property type="molecule type" value="Genomic_DNA"/>
</dbReference>
<dbReference type="GeneID" id="56059424"/>
<evidence type="ECO:0000256" key="1">
    <source>
        <dbReference type="SAM" id="MobiDB-lite"/>
    </source>
</evidence>
<accession>A0A7D5R166</accession>
<keyword evidence="2" id="KW-1133">Transmembrane helix</keyword>
<evidence type="ECO:0000313" key="4">
    <source>
        <dbReference type="Proteomes" id="UP000509771"/>
    </source>
</evidence>
<evidence type="ECO:0000256" key="2">
    <source>
        <dbReference type="SAM" id="Phobius"/>
    </source>
</evidence>
<sequence>MGRPLGVSFLGVWYILEGLTLFALAIGVGYIANSMMGNSFLGGIGQFAGWIASAIVIAALIEFTIAGALFSGRSGGRVIVIILAIVNLIIQLMTLFGGNVFAIGYIVIDVIVLFYMWRPHVVDYFKGRSDYERCVYCNYLAENGKELHNHHTTCEKRKAYHSRPKQSQSAKAYVNPKDDDLSNLGILKSRLAKGEITKSEYDELKGEFEK</sequence>
<dbReference type="Proteomes" id="UP000509771">
    <property type="component" value="Chromosome"/>
</dbReference>
<keyword evidence="4" id="KW-1185">Reference proteome</keyword>
<dbReference type="RefSeq" id="WP_179360093.1">
    <property type="nucleotide sequence ID" value="NZ_CP026993.1"/>
</dbReference>
<protein>
    <recommendedName>
        <fullName evidence="5">SHOCT domain-containing protein</fullName>
    </recommendedName>
</protein>
<organism evidence="3 4">
    <name type="scientific">Nitrosopumilus cobalaminigenes</name>
    <dbReference type="NCBI Taxonomy" id="1470066"/>
    <lineage>
        <taxon>Archaea</taxon>
        <taxon>Nitrososphaerota</taxon>
        <taxon>Nitrososphaeria</taxon>
        <taxon>Nitrosopumilales</taxon>
        <taxon>Nitrosopumilaceae</taxon>
        <taxon>Nitrosopumilus</taxon>
    </lineage>
</organism>
<proteinExistence type="predicted"/>
<feature type="region of interest" description="Disordered" evidence="1">
    <location>
        <begin position="157"/>
        <end position="176"/>
    </location>
</feature>
<feature type="transmembrane region" description="Helical" evidence="2">
    <location>
        <begin position="78"/>
        <end position="96"/>
    </location>
</feature>